<dbReference type="Gene3D" id="3.30.559.10">
    <property type="entry name" value="Chloramphenicol acetyltransferase-like domain"/>
    <property type="match status" value="2"/>
</dbReference>
<evidence type="ECO:0000313" key="4">
    <source>
        <dbReference type="EMBL" id="OUZ99374.1"/>
    </source>
</evidence>
<keyword evidence="2 4" id="KW-0808">Transferase</keyword>
<dbReference type="PANTHER" id="PTHR31623">
    <property type="entry name" value="F21J9.9"/>
    <property type="match status" value="1"/>
</dbReference>
<gene>
    <name evidence="4" type="ORF">BVC80_8531g10</name>
</gene>
<sequence length="406" mass="44999">METSTKVEVISKETIKPSSPTPHHLRNFKLSLLDQLSPPLYVPIILFYAPTADHIHDHHRRYHHVDMLKRSLSNTLTRFYPLAGRFKDNILIDCNDEGVDYFEAKVNCKISDFMMRPDVLLHQQLLPSNIASNYGNLARKEEEEALAAVQINVFNCGGVAISLCVSHKIADASTITTFINGWAATSLGDTKILCRPTFDSASLFPPRQVTPPPGPCKVVNKLVVTKRFVFDAAKIAVLRARLVVLLADNSSTVTRVEAVSTLIWKSAMEVSRVKSSGSLSSKPAAAPISVVNHIVNLRRRMNPPLPQESFGNLLGVATAAASTTVSSLNELVAQLRVAINKFNNDDYTRRLKSTGGDDDEDQELTQRMEEQAGEVEVEVAAVEVCWMTSWCKFGLYEIDFGWGMLD</sequence>
<dbReference type="InterPro" id="IPR023213">
    <property type="entry name" value="CAT-like_dom_sf"/>
</dbReference>
<evidence type="ECO:0000313" key="5">
    <source>
        <dbReference type="Proteomes" id="UP000195402"/>
    </source>
</evidence>
<evidence type="ECO:0000256" key="1">
    <source>
        <dbReference type="ARBA" id="ARBA00009861"/>
    </source>
</evidence>
<dbReference type="AlphaFoldDB" id="A0A200PME0"/>
<comment type="caution">
    <text evidence="4">The sequence shown here is derived from an EMBL/GenBank/DDBJ whole genome shotgun (WGS) entry which is preliminary data.</text>
</comment>
<proteinExistence type="inferred from homology"/>
<dbReference type="OMA" id="INFWISS"/>
<dbReference type="OrthoDB" id="1143524at2759"/>
<accession>A0A200PME0</accession>
<dbReference type="Proteomes" id="UP000195402">
    <property type="component" value="Unassembled WGS sequence"/>
</dbReference>
<keyword evidence="3" id="KW-0012">Acyltransferase</keyword>
<keyword evidence="5" id="KW-1185">Reference proteome</keyword>
<evidence type="ECO:0000256" key="3">
    <source>
        <dbReference type="ARBA" id="ARBA00023315"/>
    </source>
</evidence>
<reference evidence="4 5" key="1">
    <citation type="journal article" date="2017" name="Mol. Plant">
        <title>The Genome of Medicinal Plant Macleaya cordata Provides New Insights into Benzylisoquinoline Alkaloids Metabolism.</title>
        <authorList>
            <person name="Liu X."/>
            <person name="Liu Y."/>
            <person name="Huang P."/>
            <person name="Ma Y."/>
            <person name="Qing Z."/>
            <person name="Tang Q."/>
            <person name="Cao H."/>
            <person name="Cheng P."/>
            <person name="Zheng Y."/>
            <person name="Yuan Z."/>
            <person name="Zhou Y."/>
            <person name="Liu J."/>
            <person name="Tang Z."/>
            <person name="Zhuo Y."/>
            <person name="Zhang Y."/>
            <person name="Yu L."/>
            <person name="Huang J."/>
            <person name="Yang P."/>
            <person name="Peng Q."/>
            <person name="Zhang J."/>
            <person name="Jiang W."/>
            <person name="Zhang Z."/>
            <person name="Lin K."/>
            <person name="Ro D.K."/>
            <person name="Chen X."/>
            <person name="Xiong X."/>
            <person name="Shang Y."/>
            <person name="Huang S."/>
            <person name="Zeng J."/>
        </authorList>
    </citation>
    <scope>NUCLEOTIDE SEQUENCE [LARGE SCALE GENOMIC DNA]</scope>
    <source>
        <strain evidence="5">cv. BLH2017</strain>
        <tissue evidence="4">Root</tissue>
    </source>
</reference>
<evidence type="ECO:0000256" key="2">
    <source>
        <dbReference type="ARBA" id="ARBA00022679"/>
    </source>
</evidence>
<name>A0A200PME0_MACCD</name>
<dbReference type="GO" id="GO:0016746">
    <property type="term" value="F:acyltransferase activity"/>
    <property type="evidence" value="ECO:0007669"/>
    <property type="project" value="UniProtKB-KW"/>
</dbReference>
<protein>
    <submittedName>
        <fullName evidence="4">Transferase</fullName>
    </submittedName>
</protein>
<dbReference type="InParanoid" id="A0A200PME0"/>
<dbReference type="EMBL" id="MVGT01004501">
    <property type="protein sequence ID" value="OUZ99374.1"/>
    <property type="molecule type" value="Genomic_DNA"/>
</dbReference>
<comment type="similarity">
    <text evidence="1">Belongs to the plant acyltransferase family.</text>
</comment>
<organism evidence="4 5">
    <name type="scientific">Macleaya cordata</name>
    <name type="common">Five-seeded plume-poppy</name>
    <name type="synonym">Bocconia cordata</name>
    <dbReference type="NCBI Taxonomy" id="56857"/>
    <lineage>
        <taxon>Eukaryota</taxon>
        <taxon>Viridiplantae</taxon>
        <taxon>Streptophyta</taxon>
        <taxon>Embryophyta</taxon>
        <taxon>Tracheophyta</taxon>
        <taxon>Spermatophyta</taxon>
        <taxon>Magnoliopsida</taxon>
        <taxon>Ranunculales</taxon>
        <taxon>Papaveraceae</taxon>
        <taxon>Papaveroideae</taxon>
        <taxon>Macleaya</taxon>
    </lineage>
</organism>
<dbReference type="Pfam" id="PF02458">
    <property type="entry name" value="Transferase"/>
    <property type="match status" value="1"/>
</dbReference>
<dbReference type="STRING" id="56857.A0A200PME0"/>
<dbReference type="PANTHER" id="PTHR31623:SF17">
    <property type="entry name" value="F21J9.9"/>
    <property type="match status" value="1"/>
</dbReference>